<dbReference type="Proteomes" id="UP000565262">
    <property type="component" value="Unassembled WGS sequence"/>
</dbReference>
<gene>
    <name evidence="2" type="ORF">H4O21_05855</name>
</gene>
<keyword evidence="1" id="KW-0812">Transmembrane</keyword>
<name>A0A839INT2_9GAMM</name>
<evidence type="ECO:0008006" key="4">
    <source>
        <dbReference type="Google" id="ProtNLM"/>
    </source>
</evidence>
<accession>A0A839INT2</accession>
<feature type="transmembrane region" description="Helical" evidence="1">
    <location>
        <begin position="6"/>
        <end position="27"/>
    </location>
</feature>
<evidence type="ECO:0000313" key="2">
    <source>
        <dbReference type="EMBL" id="MBB1486127.1"/>
    </source>
</evidence>
<dbReference type="RefSeq" id="WP_182807908.1">
    <property type="nucleotide sequence ID" value="NZ_JACJFM010000005.1"/>
</dbReference>
<dbReference type="EMBL" id="JACJFM010000005">
    <property type="protein sequence ID" value="MBB1486127.1"/>
    <property type="molecule type" value="Genomic_DNA"/>
</dbReference>
<keyword evidence="1" id="KW-0472">Membrane</keyword>
<reference evidence="2 3" key="1">
    <citation type="submission" date="2020-08" db="EMBL/GenBank/DDBJ databases">
        <title>Oceanospirillum sp. nov. isolated from marine sediment.</title>
        <authorList>
            <person name="Ji X."/>
        </authorList>
    </citation>
    <scope>NUCLEOTIDE SEQUENCE [LARGE SCALE GENOMIC DNA]</scope>
    <source>
        <strain evidence="2 3">D5</strain>
    </source>
</reference>
<organism evidence="2 3">
    <name type="scientific">Oceanospirillum sediminis</name>
    <dbReference type="NCBI Taxonomy" id="2760088"/>
    <lineage>
        <taxon>Bacteria</taxon>
        <taxon>Pseudomonadati</taxon>
        <taxon>Pseudomonadota</taxon>
        <taxon>Gammaproteobacteria</taxon>
        <taxon>Oceanospirillales</taxon>
        <taxon>Oceanospirillaceae</taxon>
        <taxon>Oceanospirillum</taxon>
    </lineage>
</organism>
<protein>
    <recommendedName>
        <fullName evidence="4">DUF2489 domain-containing protein</fullName>
    </recommendedName>
</protein>
<evidence type="ECO:0000313" key="3">
    <source>
        <dbReference type="Proteomes" id="UP000565262"/>
    </source>
</evidence>
<dbReference type="AlphaFoldDB" id="A0A839INT2"/>
<keyword evidence="3" id="KW-1185">Reference proteome</keyword>
<sequence>MTEYFGLVIVVTSVTLALVASLMALSFKQKMDYAMSRVGVEIEVLKARQQVYTRAAVMMESAVSSVNKGKDYAFDELFNKLTPELNLHASEEINSCYIEVCLLLENWTAMRDDLNKTRREIQAAPELSPQLQGLLKRQGQQESDACQLFQKKFSKLISRMRDEINPDKV</sequence>
<proteinExistence type="predicted"/>
<evidence type="ECO:0000256" key="1">
    <source>
        <dbReference type="SAM" id="Phobius"/>
    </source>
</evidence>
<comment type="caution">
    <text evidence="2">The sequence shown here is derived from an EMBL/GenBank/DDBJ whole genome shotgun (WGS) entry which is preliminary data.</text>
</comment>
<keyword evidence="1" id="KW-1133">Transmembrane helix</keyword>